<sequence>MQNKFRQDFDLETNIKLSSLCWRWQSFCWLTLKGIAIGRFLLGNLDMVLTLVCPLLLIIGVLTFWRNRKKRALPEDSLSEAVLPEKVMSENASSENASSENASPENALPVIETVSSEEPPAEPLVTKISLQLVPGSADTIDLCPVDRKDLPVEPQEPKEPKPTTVPQCKPTGTTLKASRTRILNYQTRQVVGMIKKDQQQAKIPRPAPFNRFPVVKKPSVRLAITKSPVKLPIIKASIRSILSKPPVNTSFGNQANTKGPAKKTPFTASKTREPVNRFRNASPGKQVYTKESVNPAMLQTPVNASVTKEPVNRFRNSSPGKQVYTKESVNPAMLQTTVNASVTKEPVNRFRNASPGKQVYTKESVNPAMLQTPVNASVTKEPVNRFRNASPGKQVYTKESVNPAMLQTPVNASVTKEPVNRFRNASLVNQARTKEPFNRFRNPSPGKQANTKEPVNPDILITSPVNASITRELVNPPANTKLMVNPVIRKPFVKSAGTKGNVNSTSKPAPVNQSGIEAYVNPTETKDTVNPGTNKPPFKPHPRRGLSQGPDGLKVPRQADARSRSTNREIRVWKV</sequence>
<feature type="region of interest" description="Disordered" evidence="1">
    <location>
        <begin position="522"/>
        <end position="575"/>
    </location>
</feature>
<evidence type="ECO:0000256" key="1">
    <source>
        <dbReference type="SAM" id="MobiDB-lite"/>
    </source>
</evidence>
<feature type="compositionally biased region" description="Basic and acidic residues" evidence="1">
    <location>
        <begin position="150"/>
        <end position="161"/>
    </location>
</feature>
<dbReference type="Proteomes" id="UP001652661">
    <property type="component" value="Chromosome X"/>
</dbReference>
<protein>
    <submittedName>
        <fullName evidence="4">Uncharacterized protein</fullName>
    </submittedName>
</protein>
<keyword evidence="2" id="KW-1133">Transmembrane helix</keyword>
<gene>
    <name evidence="4" type="primary">saturn</name>
</gene>
<feature type="compositionally biased region" description="Low complexity" evidence="1">
    <location>
        <begin position="89"/>
        <end position="106"/>
    </location>
</feature>
<evidence type="ECO:0000313" key="3">
    <source>
        <dbReference type="Proteomes" id="UP001652661"/>
    </source>
</evidence>
<feature type="transmembrane region" description="Helical" evidence="2">
    <location>
        <begin position="47"/>
        <end position="65"/>
    </location>
</feature>
<feature type="compositionally biased region" description="Basic and acidic residues" evidence="1">
    <location>
        <begin position="557"/>
        <end position="575"/>
    </location>
</feature>
<feature type="region of interest" description="Disordered" evidence="1">
    <location>
        <begin position="436"/>
        <end position="458"/>
    </location>
</feature>
<feature type="region of interest" description="Disordered" evidence="1">
    <location>
        <begin position="84"/>
        <end position="106"/>
    </location>
</feature>
<dbReference type="RefSeq" id="XP_017023024.2">
    <property type="nucleotide sequence ID" value="XM_017167535.3"/>
</dbReference>
<feature type="region of interest" description="Disordered" evidence="1">
    <location>
        <begin position="150"/>
        <end position="172"/>
    </location>
</feature>
<name>A0A6P4IHA1_DROKI</name>
<evidence type="ECO:0000313" key="4">
    <source>
        <dbReference type="RefSeq" id="XP_017023024.2"/>
    </source>
</evidence>
<dbReference type="GeneID" id="108075199"/>
<proteinExistence type="predicted"/>
<keyword evidence="2" id="KW-0472">Membrane</keyword>
<accession>A0A6P4IHA1</accession>
<dbReference type="AlphaFoldDB" id="A0A6P4IHA1"/>
<keyword evidence="2" id="KW-0812">Transmembrane</keyword>
<reference evidence="4" key="1">
    <citation type="submission" date="2025-08" db="UniProtKB">
        <authorList>
            <consortium name="RefSeq"/>
        </authorList>
    </citation>
    <scope>IDENTIFICATION</scope>
    <source>
        <strain evidence="4">14028-0561.14</strain>
        <tissue evidence="4">Whole fly</tissue>
    </source>
</reference>
<evidence type="ECO:0000256" key="2">
    <source>
        <dbReference type="SAM" id="Phobius"/>
    </source>
</evidence>
<feature type="region of interest" description="Disordered" evidence="1">
    <location>
        <begin position="249"/>
        <end position="269"/>
    </location>
</feature>
<keyword evidence="3" id="KW-1185">Reference proteome</keyword>
<organism evidence="3 4">
    <name type="scientific">Drosophila kikkawai</name>
    <name type="common">Fruit fly</name>
    <dbReference type="NCBI Taxonomy" id="30033"/>
    <lineage>
        <taxon>Eukaryota</taxon>
        <taxon>Metazoa</taxon>
        <taxon>Ecdysozoa</taxon>
        <taxon>Arthropoda</taxon>
        <taxon>Hexapoda</taxon>
        <taxon>Insecta</taxon>
        <taxon>Pterygota</taxon>
        <taxon>Neoptera</taxon>
        <taxon>Endopterygota</taxon>
        <taxon>Diptera</taxon>
        <taxon>Brachycera</taxon>
        <taxon>Muscomorpha</taxon>
        <taxon>Ephydroidea</taxon>
        <taxon>Drosophilidae</taxon>
        <taxon>Drosophila</taxon>
        <taxon>Sophophora</taxon>
    </lineage>
</organism>